<dbReference type="PANTHER" id="PTHR46586:SF3">
    <property type="entry name" value="ANKYRIN REPEAT-CONTAINING PROTEIN"/>
    <property type="match status" value="1"/>
</dbReference>
<dbReference type="EMBL" id="KC977571">
    <property type="protein sequence ID" value="AGO85158.1"/>
    <property type="molecule type" value="Genomic_DNA"/>
</dbReference>
<dbReference type="InterPro" id="IPR052050">
    <property type="entry name" value="SecEffector_AnkRepeat"/>
</dbReference>
<dbReference type="GeneID" id="16606945"/>
<gene>
    <name evidence="1" type="ORF">psal_cds_992</name>
</gene>
<dbReference type="SUPFAM" id="SSF48403">
    <property type="entry name" value="Ankyrin repeat"/>
    <property type="match status" value="1"/>
</dbReference>
<dbReference type="SUPFAM" id="SSF81383">
    <property type="entry name" value="F-box domain"/>
    <property type="match status" value="1"/>
</dbReference>
<sequence>MKPSSVVDLPPEMMALVLTHLDDRDFCAARAAHRSFRVDTADEIEVRAAKWRGCRTLADFGERGNAEAVRLLLARGTLPPRDVRACCGTASFGAHLDVVRALARHVAFDAKCASYDAARGGHVHILEHARRDQWLDCQHALAGAIRGDSVAAFVWVCDVGGISPSVNNICAALSNGSDDVLAHCLASGIGGPVFRGQLAVSAVDRFGWTVRPLIKTLALLLDDPTLSEGQWTQVVDSVCRSNNTDAAEIVYRAWPQLFGSDAMSAAISAGANSMLQWLCNKGVCTCSREALADAVSSGHDDTVRIACERDIQTDRTAAICEAARGGNIALLDVLLDGQNESGFYAAYYGATDRATGGARNFAILEWLHACAPSP</sequence>
<proteinExistence type="predicted"/>
<dbReference type="CDD" id="cd09917">
    <property type="entry name" value="F-box_SF"/>
    <property type="match status" value="1"/>
</dbReference>
<evidence type="ECO:0008006" key="3">
    <source>
        <dbReference type="Google" id="ProtNLM"/>
    </source>
</evidence>
<reference evidence="1 2" key="1">
    <citation type="journal article" date="2013" name="Science">
        <title>Pandoraviruses: amoeba viruses with genomes up to 2.5 Mb reaching that of parasitic eukaryotes.</title>
        <authorList>
            <person name="Philippe N."/>
            <person name="Legendre M."/>
            <person name="Doutre G."/>
            <person name="Coute Y."/>
            <person name="Poirot O."/>
            <person name="Lescot M."/>
            <person name="Arslan D."/>
            <person name="Seltzer V."/>
            <person name="Bertaux L."/>
            <person name="Bruley C."/>
            <person name="Garin J."/>
            <person name="Claverie J.M."/>
            <person name="Abergel C."/>
        </authorList>
    </citation>
    <scope>NUCLEOTIDE SEQUENCE [LARGE SCALE GENOMIC DNA]</scope>
</reference>
<dbReference type="Gene3D" id="1.25.40.20">
    <property type="entry name" value="Ankyrin repeat-containing domain"/>
    <property type="match status" value="1"/>
</dbReference>
<evidence type="ECO:0000313" key="2">
    <source>
        <dbReference type="Proteomes" id="UP000204584"/>
    </source>
</evidence>
<dbReference type="InterPro" id="IPR036770">
    <property type="entry name" value="Ankyrin_rpt-contain_sf"/>
</dbReference>
<dbReference type="KEGG" id="vg:16606945"/>
<dbReference type="InterPro" id="IPR036047">
    <property type="entry name" value="F-box-like_dom_sf"/>
</dbReference>
<keyword evidence="2" id="KW-1185">Reference proteome</keyword>
<dbReference type="PANTHER" id="PTHR46586">
    <property type="entry name" value="ANKYRIN REPEAT-CONTAINING PROTEIN"/>
    <property type="match status" value="1"/>
</dbReference>
<name>S4VXR6_9VIRU</name>
<dbReference type="Proteomes" id="UP000204584">
    <property type="component" value="Segment"/>
</dbReference>
<evidence type="ECO:0000313" key="1">
    <source>
        <dbReference type="EMBL" id="AGO85158.1"/>
    </source>
</evidence>
<accession>S4VXR6</accession>
<organism evidence="1 2">
    <name type="scientific">Pandoravirus salinus</name>
    <dbReference type="NCBI Taxonomy" id="1349410"/>
    <lineage>
        <taxon>Viruses</taxon>
        <taxon>Pandoravirus</taxon>
    </lineage>
</organism>
<dbReference type="RefSeq" id="YP_008438232.1">
    <property type="nucleotide sequence ID" value="NC_022098.1"/>
</dbReference>
<protein>
    <recommendedName>
        <fullName evidence="3">Ankyrin repeat domain containing protein</fullName>
    </recommendedName>
</protein>